<dbReference type="RefSeq" id="XP_009216281.1">
    <property type="nucleotide sequence ID" value="XM_009218017.1"/>
</dbReference>
<feature type="region of interest" description="Disordered" evidence="1">
    <location>
        <begin position="88"/>
        <end position="114"/>
    </location>
</feature>
<dbReference type="EnsemblFungi" id="EJT80272">
    <property type="protein sequence ID" value="EJT80272"/>
    <property type="gene ID" value="GGTG_00275"/>
</dbReference>
<proteinExistence type="predicted"/>
<reference evidence="2" key="3">
    <citation type="submission" date="2010-09" db="EMBL/GenBank/DDBJ databases">
        <title>Annotation of Gaeumannomyces graminis var. tritici R3-111a-1.</title>
        <authorList>
            <consortium name="The Broad Institute Genome Sequencing Platform"/>
            <person name="Ma L.-J."/>
            <person name="Dead R."/>
            <person name="Young S.K."/>
            <person name="Zeng Q."/>
            <person name="Gargeya S."/>
            <person name="Fitzgerald M."/>
            <person name="Haas B."/>
            <person name="Abouelleil A."/>
            <person name="Alvarado L."/>
            <person name="Arachchi H.M."/>
            <person name="Berlin A."/>
            <person name="Brown A."/>
            <person name="Chapman S.B."/>
            <person name="Chen Z."/>
            <person name="Dunbar C."/>
            <person name="Freedman E."/>
            <person name="Gearin G."/>
            <person name="Gellesch M."/>
            <person name="Goldberg J."/>
            <person name="Griggs A."/>
            <person name="Gujja S."/>
            <person name="Heiman D."/>
            <person name="Howarth C."/>
            <person name="Larson L."/>
            <person name="Lui A."/>
            <person name="MacDonald P.J.P."/>
            <person name="Mehta T."/>
            <person name="Montmayeur A."/>
            <person name="Murphy C."/>
            <person name="Neiman D."/>
            <person name="Pearson M."/>
            <person name="Priest M."/>
            <person name="Roberts A."/>
            <person name="Saif S."/>
            <person name="Shea T."/>
            <person name="Shenoy N."/>
            <person name="Sisk P."/>
            <person name="Stolte C."/>
            <person name="Sykes S."/>
            <person name="Yandava C."/>
            <person name="Wortman J."/>
            <person name="Nusbaum C."/>
            <person name="Birren B."/>
        </authorList>
    </citation>
    <scope>NUCLEOTIDE SEQUENCE</scope>
    <source>
        <strain evidence="2">R3-111a-1</strain>
    </source>
</reference>
<evidence type="ECO:0000313" key="3">
    <source>
        <dbReference type="EnsemblFungi" id="EJT80272"/>
    </source>
</evidence>
<feature type="region of interest" description="Disordered" evidence="1">
    <location>
        <begin position="1"/>
        <end position="46"/>
    </location>
</feature>
<evidence type="ECO:0000256" key="1">
    <source>
        <dbReference type="SAM" id="MobiDB-lite"/>
    </source>
</evidence>
<dbReference type="EMBL" id="GL385395">
    <property type="protein sequence ID" value="EJT80272.1"/>
    <property type="molecule type" value="Genomic_DNA"/>
</dbReference>
<dbReference type="GeneID" id="20340733"/>
<organism evidence="2">
    <name type="scientific">Gaeumannomyces tritici (strain R3-111a-1)</name>
    <name type="common">Wheat and barley take-all root rot fungus</name>
    <name type="synonym">Gaeumannomyces graminis var. tritici</name>
    <dbReference type="NCBI Taxonomy" id="644352"/>
    <lineage>
        <taxon>Eukaryota</taxon>
        <taxon>Fungi</taxon>
        <taxon>Dikarya</taxon>
        <taxon>Ascomycota</taxon>
        <taxon>Pezizomycotina</taxon>
        <taxon>Sordariomycetes</taxon>
        <taxon>Sordariomycetidae</taxon>
        <taxon>Magnaporthales</taxon>
        <taxon>Magnaporthaceae</taxon>
        <taxon>Gaeumannomyces</taxon>
    </lineage>
</organism>
<reference evidence="2" key="2">
    <citation type="submission" date="2010-07" db="EMBL/GenBank/DDBJ databases">
        <authorList>
            <consortium name="The Broad Institute Genome Sequencing Platform"/>
            <consortium name="Broad Institute Genome Sequencing Center for Infectious Disease"/>
            <person name="Ma L.-J."/>
            <person name="Dead R."/>
            <person name="Young S."/>
            <person name="Zeng Q."/>
            <person name="Koehrsen M."/>
            <person name="Alvarado L."/>
            <person name="Berlin A."/>
            <person name="Chapman S.B."/>
            <person name="Chen Z."/>
            <person name="Freedman E."/>
            <person name="Gellesch M."/>
            <person name="Goldberg J."/>
            <person name="Griggs A."/>
            <person name="Gujja S."/>
            <person name="Heilman E.R."/>
            <person name="Heiman D."/>
            <person name="Hepburn T."/>
            <person name="Howarth C."/>
            <person name="Jen D."/>
            <person name="Larson L."/>
            <person name="Mehta T."/>
            <person name="Neiman D."/>
            <person name="Pearson M."/>
            <person name="Roberts A."/>
            <person name="Saif S."/>
            <person name="Shea T."/>
            <person name="Shenoy N."/>
            <person name="Sisk P."/>
            <person name="Stolte C."/>
            <person name="Sykes S."/>
            <person name="Walk T."/>
            <person name="White J."/>
            <person name="Yandava C."/>
            <person name="Haas B."/>
            <person name="Nusbaum C."/>
            <person name="Birren B."/>
        </authorList>
    </citation>
    <scope>NUCLEOTIDE SEQUENCE</scope>
    <source>
        <strain evidence="2">R3-111a-1</strain>
    </source>
</reference>
<protein>
    <submittedName>
        <fullName evidence="2 3">Uncharacterized protein</fullName>
    </submittedName>
</protein>
<accession>J3NG82</accession>
<evidence type="ECO:0000313" key="4">
    <source>
        <dbReference type="Proteomes" id="UP000006039"/>
    </source>
</evidence>
<gene>
    <name evidence="3" type="primary">20340733</name>
    <name evidence="2" type="ORF">GGTG_00275</name>
</gene>
<dbReference type="VEuPathDB" id="FungiDB:GGTG_00275"/>
<keyword evidence="4" id="KW-1185">Reference proteome</keyword>
<name>J3NG82_GAET3</name>
<reference evidence="3" key="5">
    <citation type="submission" date="2018-04" db="UniProtKB">
        <authorList>
            <consortium name="EnsemblFungi"/>
        </authorList>
    </citation>
    <scope>IDENTIFICATION</scope>
    <source>
        <strain evidence="3">R3-111a-1</strain>
    </source>
</reference>
<reference evidence="4" key="1">
    <citation type="submission" date="2010-07" db="EMBL/GenBank/DDBJ databases">
        <title>The genome sequence of Gaeumannomyces graminis var. tritici strain R3-111a-1.</title>
        <authorList>
            <consortium name="The Broad Institute Genome Sequencing Platform"/>
            <person name="Ma L.-J."/>
            <person name="Dead R."/>
            <person name="Young S."/>
            <person name="Zeng Q."/>
            <person name="Koehrsen M."/>
            <person name="Alvarado L."/>
            <person name="Berlin A."/>
            <person name="Chapman S.B."/>
            <person name="Chen Z."/>
            <person name="Freedman E."/>
            <person name="Gellesch M."/>
            <person name="Goldberg J."/>
            <person name="Griggs A."/>
            <person name="Gujja S."/>
            <person name="Heilman E.R."/>
            <person name="Heiman D."/>
            <person name="Hepburn T."/>
            <person name="Howarth C."/>
            <person name="Jen D."/>
            <person name="Larson L."/>
            <person name="Mehta T."/>
            <person name="Neiman D."/>
            <person name="Pearson M."/>
            <person name="Roberts A."/>
            <person name="Saif S."/>
            <person name="Shea T."/>
            <person name="Shenoy N."/>
            <person name="Sisk P."/>
            <person name="Stolte C."/>
            <person name="Sykes S."/>
            <person name="Walk T."/>
            <person name="White J."/>
            <person name="Yandava C."/>
            <person name="Haas B."/>
            <person name="Nusbaum C."/>
            <person name="Birren B."/>
        </authorList>
    </citation>
    <scope>NUCLEOTIDE SEQUENCE [LARGE SCALE GENOMIC DNA]</scope>
    <source>
        <strain evidence="4">R3-111a-1</strain>
    </source>
</reference>
<feature type="compositionally biased region" description="Polar residues" evidence="1">
    <location>
        <begin position="1"/>
        <end position="12"/>
    </location>
</feature>
<reference evidence="3" key="4">
    <citation type="journal article" date="2015" name="G3 (Bethesda)">
        <title>Genome sequences of three phytopathogenic species of the Magnaporthaceae family of fungi.</title>
        <authorList>
            <person name="Okagaki L.H."/>
            <person name="Nunes C.C."/>
            <person name="Sailsbery J."/>
            <person name="Clay B."/>
            <person name="Brown D."/>
            <person name="John T."/>
            <person name="Oh Y."/>
            <person name="Young N."/>
            <person name="Fitzgerald M."/>
            <person name="Haas B.J."/>
            <person name="Zeng Q."/>
            <person name="Young S."/>
            <person name="Adiconis X."/>
            <person name="Fan L."/>
            <person name="Levin J.Z."/>
            <person name="Mitchell T.K."/>
            <person name="Okubara P.A."/>
            <person name="Farman M.L."/>
            <person name="Kohn L.M."/>
            <person name="Birren B."/>
            <person name="Ma L.-J."/>
            <person name="Dean R.A."/>
        </authorList>
    </citation>
    <scope>NUCLEOTIDE SEQUENCE</scope>
    <source>
        <strain evidence="3">R3-111a-1</strain>
    </source>
</reference>
<dbReference type="AlphaFoldDB" id="J3NG82"/>
<feature type="compositionally biased region" description="Gly residues" evidence="1">
    <location>
        <begin position="34"/>
        <end position="43"/>
    </location>
</feature>
<sequence>MSSIRMNSLGNSNKKKGVVARYPKPRLRGRPGSRRGGVAGEGGSAEEVSHTDSLVVFVAGRVREMEDFSWKKMRSSWWMGFEAGGGNKREKGIQDFGGRDRGRSTRPGRMQQLPGARPMKSYVFKGPVRRCPGRGADGQKWRQDGSHGVAARRQLHVVTSRVGGRGCLEELGGDCRAARRVGTARRGHDGS</sequence>
<feature type="compositionally biased region" description="Basic and acidic residues" evidence="1">
    <location>
        <begin position="88"/>
        <end position="103"/>
    </location>
</feature>
<dbReference type="HOGENOM" id="CLU_1421479_0_0_1"/>
<feature type="compositionally biased region" description="Basic residues" evidence="1">
    <location>
        <begin position="13"/>
        <end position="33"/>
    </location>
</feature>
<evidence type="ECO:0000313" key="2">
    <source>
        <dbReference type="EMBL" id="EJT80272.1"/>
    </source>
</evidence>
<dbReference type="Proteomes" id="UP000006039">
    <property type="component" value="Unassembled WGS sequence"/>
</dbReference>